<dbReference type="Gene3D" id="3.40.190.10">
    <property type="entry name" value="Periplasmic binding protein-like II"/>
    <property type="match status" value="1"/>
</dbReference>
<feature type="transmembrane region" description="Helical" evidence="16">
    <location>
        <begin position="644"/>
        <end position="669"/>
    </location>
</feature>
<keyword evidence="4 15" id="KW-0813">Transport</keyword>
<dbReference type="SMART" id="SM00079">
    <property type="entry name" value="PBPe"/>
    <property type="match status" value="1"/>
</dbReference>
<organism evidence="18 19">
    <name type="scientific">Erythranthe guttata</name>
    <name type="common">Yellow monkey flower</name>
    <name type="synonym">Mimulus guttatus</name>
    <dbReference type="NCBI Taxonomy" id="4155"/>
    <lineage>
        <taxon>Eukaryota</taxon>
        <taxon>Viridiplantae</taxon>
        <taxon>Streptophyta</taxon>
        <taxon>Embryophyta</taxon>
        <taxon>Tracheophyta</taxon>
        <taxon>Spermatophyta</taxon>
        <taxon>Magnoliopsida</taxon>
        <taxon>eudicotyledons</taxon>
        <taxon>Gunneridae</taxon>
        <taxon>Pentapetalae</taxon>
        <taxon>asterids</taxon>
        <taxon>lamiids</taxon>
        <taxon>Lamiales</taxon>
        <taxon>Phrymaceae</taxon>
        <taxon>Erythranthe</taxon>
    </lineage>
</organism>
<dbReference type="InterPro" id="IPR001320">
    <property type="entry name" value="Iontro_rcpt_C"/>
</dbReference>
<keyword evidence="13 15" id="KW-0407">Ion channel</keyword>
<dbReference type="GO" id="GO:0015276">
    <property type="term" value="F:ligand-gated monoatomic ion channel activity"/>
    <property type="evidence" value="ECO:0000318"/>
    <property type="project" value="GO_Central"/>
</dbReference>
<keyword evidence="6" id="KW-0732">Signal</keyword>
<keyword evidence="9 15" id="KW-0472">Membrane</keyword>
<comment type="function">
    <text evidence="14">Glutamate-gated receptor that probably acts as a non-selective cation channel. May be involved in light-signal transduction and calcium homeostasis via the regulation of calcium influx into cells.</text>
</comment>
<protein>
    <recommendedName>
        <fullName evidence="15">Glutamate receptor</fullName>
    </recommendedName>
</protein>
<dbReference type="InterPro" id="IPR015683">
    <property type="entry name" value="Ionotropic_Glu_rcpt"/>
</dbReference>
<comment type="subunit">
    <text evidence="3">May form heteromers.</text>
</comment>
<dbReference type="PhylomeDB" id="A0A022RU56"/>
<feature type="transmembrane region" description="Helical" evidence="16">
    <location>
        <begin position="16"/>
        <end position="33"/>
    </location>
</feature>
<gene>
    <name evidence="18" type="ORF">MIMGU_mgv1a001698mg</name>
</gene>
<dbReference type="Pfam" id="PF00060">
    <property type="entry name" value="Lig_chan"/>
    <property type="match status" value="1"/>
</dbReference>
<dbReference type="Proteomes" id="UP000030748">
    <property type="component" value="Unassembled WGS sequence"/>
</dbReference>
<dbReference type="GO" id="GO:0005886">
    <property type="term" value="C:plasma membrane"/>
    <property type="evidence" value="ECO:0000318"/>
    <property type="project" value="GO_Central"/>
</dbReference>
<keyword evidence="10 15" id="KW-0675">Receptor</keyword>
<dbReference type="CDD" id="cd19990">
    <property type="entry name" value="PBP1_GABAb_receptor_plant"/>
    <property type="match status" value="1"/>
</dbReference>
<evidence type="ECO:0000256" key="15">
    <source>
        <dbReference type="PIRNR" id="PIRNR037090"/>
    </source>
</evidence>
<evidence type="ECO:0000313" key="18">
    <source>
        <dbReference type="EMBL" id="EYU42450.1"/>
    </source>
</evidence>
<comment type="subcellular location">
    <subcellularLocation>
        <location evidence="1">Membrane</location>
        <topology evidence="1">Multi-pass membrane protein</topology>
    </subcellularLocation>
</comment>
<proteinExistence type="inferred from homology"/>
<evidence type="ECO:0000259" key="17">
    <source>
        <dbReference type="SMART" id="SM00079"/>
    </source>
</evidence>
<comment type="function">
    <text evidence="15">Glutamate-gated receptor that probably acts as non-selective cation channel.</text>
</comment>
<evidence type="ECO:0000256" key="14">
    <source>
        <dbReference type="ARBA" id="ARBA00049638"/>
    </source>
</evidence>
<dbReference type="Gene3D" id="1.10.287.70">
    <property type="match status" value="1"/>
</dbReference>
<dbReference type="PIRSF" id="PIRSF037090">
    <property type="entry name" value="Iontro_Glu-like_rcpt_pln"/>
    <property type="match status" value="1"/>
</dbReference>
<evidence type="ECO:0000256" key="10">
    <source>
        <dbReference type="ARBA" id="ARBA00023170"/>
    </source>
</evidence>
<dbReference type="KEGG" id="egt:105952322"/>
<dbReference type="PANTHER" id="PTHR34836">
    <property type="entry name" value="OS06G0188250 PROTEIN"/>
    <property type="match status" value="1"/>
</dbReference>
<dbReference type="InterPro" id="IPR044440">
    <property type="entry name" value="GABAb_receptor_plant_PBP1"/>
</dbReference>
<dbReference type="eggNOG" id="KOG1052">
    <property type="taxonomic scope" value="Eukaryota"/>
</dbReference>
<dbReference type="InterPro" id="IPR001828">
    <property type="entry name" value="ANF_lig-bd_rcpt"/>
</dbReference>
<evidence type="ECO:0000256" key="2">
    <source>
        <dbReference type="ARBA" id="ARBA00008685"/>
    </source>
</evidence>
<dbReference type="Gene3D" id="3.40.50.2300">
    <property type="match status" value="2"/>
</dbReference>
<keyword evidence="8 15" id="KW-0406">Ion transport</keyword>
<feature type="domain" description="Ionotropic glutamate receptor C-terminal" evidence="17">
    <location>
        <begin position="456"/>
        <end position="770"/>
    </location>
</feature>
<keyword evidence="11" id="KW-0325">Glycoprotein</keyword>
<dbReference type="AlphaFoldDB" id="A0A022RU56"/>
<dbReference type="OMA" id="WRENDIG"/>
<dbReference type="SUPFAM" id="SSF53822">
    <property type="entry name" value="Periplasmic binding protein-like I"/>
    <property type="match status" value="1"/>
</dbReference>
<keyword evidence="12 15" id="KW-1071">Ligand-gated ion channel</keyword>
<evidence type="ECO:0000256" key="3">
    <source>
        <dbReference type="ARBA" id="ARBA00011095"/>
    </source>
</evidence>
<keyword evidence="5 16" id="KW-0812">Transmembrane</keyword>
<dbReference type="FunFam" id="3.40.50.2300:FF:000081">
    <property type="entry name" value="Glutamate receptor"/>
    <property type="match status" value="1"/>
</dbReference>
<evidence type="ECO:0000256" key="12">
    <source>
        <dbReference type="ARBA" id="ARBA00023286"/>
    </source>
</evidence>
<name>A0A022RU56_ERYGU</name>
<dbReference type="InterPro" id="IPR028082">
    <property type="entry name" value="Peripla_BP_I"/>
</dbReference>
<evidence type="ECO:0000256" key="1">
    <source>
        <dbReference type="ARBA" id="ARBA00004141"/>
    </source>
</evidence>
<keyword evidence="19" id="KW-1185">Reference proteome</keyword>
<dbReference type="GO" id="GO:0038023">
    <property type="term" value="F:signaling receptor activity"/>
    <property type="evidence" value="ECO:0000318"/>
    <property type="project" value="GO_Central"/>
</dbReference>
<evidence type="ECO:0000256" key="7">
    <source>
        <dbReference type="ARBA" id="ARBA00022989"/>
    </source>
</evidence>
<accession>A0A022RU56</accession>
<evidence type="ECO:0000313" key="19">
    <source>
        <dbReference type="Proteomes" id="UP000030748"/>
    </source>
</evidence>
<evidence type="ECO:0000256" key="5">
    <source>
        <dbReference type="ARBA" id="ARBA00022692"/>
    </source>
</evidence>
<comment type="similarity">
    <text evidence="2 15">Belongs to the glutamate-gated ion channel (TC 1.A.10.1) family.</text>
</comment>
<evidence type="ECO:0000256" key="8">
    <source>
        <dbReference type="ARBA" id="ARBA00023065"/>
    </source>
</evidence>
<feature type="transmembrane region" description="Helical" evidence="16">
    <location>
        <begin position="580"/>
        <end position="600"/>
    </location>
</feature>
<dbReference type="FunFam" id="3.40.190.10:FF:000217">
    <property type="entry name" value="Glutamate receptor"/>
    <property type="match status" value="1"/>
</dbReference>
<evidence type="ECO:0000256" key="16">
    <source>
        <dbReference type="SAM" id="Phobius"/>
    </source>
</evidence>
<dbReference type="FunFam" id="3.40.50.2300:FF:000310">
    <property type="entry name" value="Glutamate receptor"/>
    <property type="match status" value="1"/>
</dbReference>
<evidence type="ECO:0000256" key="9">
    <source>
        <dbReference type="ARBA" id="ARBA00023136"/>
    </source>
</evidence>
<dbReference type="OrthoDB" id="5984008at2759"/>
<evidence type="ECO:0000256" key="13">
    <source>
        <dbReference type="ARBA" id="ARBA00023303"/>
    </source>
</evidence>
<sequence length="771" mass="86942">MPKSTESSRLLVKSHFLIRFFFFFFFVINYSAVASSDVERETSTESKTLTVVPIGVVLDQNSPLGLTVDLCMKMAVSDFYEAHPNFTTRLQLHTKNADTVLDANFAAVDLLKQEQVHGIIRPQTSTEETFFAELGQKSHVPIISFNARTSSLPSTYSVRTTPDDSVQARALAAICRAFEWPEIAVLYEETNSGNQFISHLNKAFQEVDIGLAYMVPIQTSAEDSDISKELNKLSTKQTRVFLVHTNPSLGFRLFTLAKNAEVMSEEYAWIVTNSLSIFLNSIDSTVRDSMEGVVGVRPYVSNSKALESFKERLRRNMTMSNTTTTSPITELNVYGLWAYDAVTALAIALEKIAPLNSTSLGPRLLNELLTTKFRGLTGDFELFNGKMKPLAFEIFNMIGTGEKTVGFWTPERGITRDLSSTGEKTYATSAKELKTITWPGDSVTRPNGWAIPTTGNLRVGVPWKHGFTEFANVIIDKKMRRTNATGFSVDIFLAALEVLPFPAKYQFIHYDDIRNSDWSYDDMLRGIPEDYDMVVGDITVWAPRAAHVDFSLPYSESGVILVVKNKKPLDMWIFVKPLRWDLWLAIVVACVLMGVVLRILENRVTSNDADSIIENKERRRAIYWSPVTILAFPERNMVSNNWSFFVLVLWLFMAFILMQSYTANLSAILTVDQLKFAFSDSYYIGCHEGSFMKDFLINQLHISPSRLRSYNSSDEYHTAMSKGSKNGGIDAIFDEIPYMKLFLNKYDPQYRMVGPTYRTGGFGFAFPVGSL</sequence>
<dbReference type="InterPro" id="IPR017103">
    <property type="entry name" value="Iontropic_Glu_rcpt_pln"/>
</dbReference>
<evidence type="ECO:0000256" key="4">
    <source>
        <dbReference type="ARBA" id="ARBA00022448"/>
    </source>
</evidence>
<dbReference type="PANTHER" id="PTHR34836:SF7">
    <property type="entry name" value="RECEPTOR LIGAND BINDING REGION DOMAIN-CONTAINING PROTEIN"/>
    <property type="match status" value="1"/>
</dbReference>
<dbReference type="Pfam" id="PF01094">
    <property type="entry name" value="ANF_receptor"/>
    <property type="match status" value="1"/>
</dbReference>
<reference evidence="18 19" key="1">
    <citation type="journal article" date="2013" name="Proc. Natl. Acad. Sci. U.S.A.">
        <title>Fine-scale variation in meiotic recombination in Mimulus inferred from population shotgun sequencing.</title>
        <authorList>
            <person name="Hellsten U."/>
            <person name="Wright K.M."/>
            <person name="Jenkins J."/>
            <person name="Shu S."/>
            <person name="Yuan Y."/>
            <person name="Wessler S.R."/>
            <person name="Schmutz J."/>
            <person name="Willis J.H."/>
            <person name="Rokhsar D.S."/>
        </authorList>
    </citation>
    <scope>NUCLEOTIDE SEQUENCE [LARGE SCALE GENOMIC DNA]</scope>
    <source>
        <strain evidence="19">cv. DUN x IM62</strain>
    </source>
</reference>
<dbReference type="EMBL" id="KI630292">
    <property type="protein sequence ID" value="EYU42450.1"/>
    <property type="molecule type" value="Genomic_DNA"/>
</dbReference>
<keyword evidence="7 16" id="KW-1133">Transmembrane helix</keyword>
<evidence type="ECO:0000256" key="11">
    <source>
        <dbReference type="ARBA" id="ARBA00023180"/>
    </source>
</evidence>
<dbReference type="SUPFAM" id="SSF53850">
    <property type="entry name" value="Periplasmic binding protein-like II"/>
    <property type="match status" value="1"/>
</dbReference>
<evidence type="ECO:0000256" key="6">
    <source>
        <dbReference type="ARBA" id="ARBA00022729"/>
    </source>
</evidence>